<organism evidence="1">
    <name type="scientific">Lepeophtheirus salmonis</name>
    <name type="common">Salmon louse</name>
    <name type="synonym">Caligus salmonis</name>
    <dbReference type="NCBI Taxonomy" id="72036"/>
    <lineage>
        <taxon>Eukaryota</taxon>
        <taxon>Metazoa</taxon>
        <taxon>Ecdysozoa</taxon>
        <taxon>Arthropoda</taxon>
        <taxon>Crustacea</taxon>
        <taxon>Multicrustacea</taxon>
        <taxon>Hexanauplia</taxon>
        <taxon>Copepoda</taxon>
        <taxon>Siphonostomatoida</taxon>
        <taxon>Caligidae</taxon>
        <taxon>Lepeophtheirus</taxon>
    </lineage>
</organism>
<dbReference type="EMBL" id="HACA01006329">
    <property type="protein sequence ID" value="CDW23690.1"/>
    <property type="molecule type" value="Transcribed_RNA"/>
</dbReference>
<sequence length="54" mass="6374">MCMYNKGTVILCFLVIGLLCKIYHVHFQNMLRFELNTKVLLSYTNIIFFLNVSL</sequence>
<dbReference type="AlphaFoldDB" id="A0A0K2TCV7"/>
<accession>A0A0K2TCV7</accession>
<proteinExistence type="predicted"/>
<protein>
    <submittedName>
        <fullName evidence="1">Uncharacterized protein</fullName>
    </submittedName>
</protein>
<evidence type="ECO:0000313" key="1">
    <source>
        <dbReference type="EMBL" id="CDW23690.1"/>
    </source>
</evidence>
<reference evidence="1" key="1">
    <citation type="submission" date="2014-05" db="EMBL/GenBank/DDBJ databases">
        <authorList>
            <person name="Chronopoulou M."/>
        </authorList>
    </citation>
    <scope>NUCLEOTIDE SEQUENCE</scope>
    <source>
        <tissue evidence="1">Whole organism</tissue>
    </source>
</reference>
<name>A0A0K2TCV7_LEPSM</name>